<dbReference type="InterPro" id="IPR052780">
    <property type="entry name" value="AAA_Catabolism_Regulators"/>
</dbReference>
<dbReference type="InterPro" id="IPR001138">
    <property type="entry name" value="Zn2Cys6_DnaBD"/>
</dbReference>
<dbReference type="Pfam" id="PF00172">
    <property type="entry name" value="Zn_clus"/>
    <property type="match status" value="1"/>
</dbReference>
<sequence length="212" mass="22574">MSSSTTAPPASGRRAYSACISCRKRKVKCQRASEHDWSEPCVRCAKKGLKCEFAISSGFHPPETTSANPTRPEGEYGMVLNWAPAAVGGDALPVGSAGSSVPGPSTSGWRPPESYEAVTNFDPDNGHIPSPSYEPMNNGPMGRYYPSGTDGVTLQHGGDHTPWARASSGANYNSQGYDQRWPPQRDWVQCVCPLPGPCVCGAMGYNAAQYNG</sequence>
<organism evidence="2 3">
    <name type="scientific">Roridomyces roridus</name>
    <dbReference type="NCBI Taxonomy" id="1738132"/>
    <lineage>
        <taxon>Eukaryota</taxon>
        <taxon>Fungi</taxon>
        <taxon>Dikarya</taxon>
        <taxon>Basidiomycota</taxon>
        <taxon>Agaricomycotina</taxon>
        <taxon>Agaricomycetes</taxon>
        <taxon>Agaricomycetidae</taxon>
        <taxon>Agaricales</taxon>
        <taxon>Marasmiineae</taxon>
        <taxon>Mycenaceae</taxon>
        <taxon>Roridomyces</taxon>
    </lineage>
</organism>
<evidence type="ECO:0000313" key="2">
    <source>
        <dbReference type="EMBL" id="KAJ7615544.1"/>
    </source>
</evidence>
<dbReference type="GO" id="GO:0005634">
    <property type="term" value="C:nucleus"/>
    <property type="evidence" value="ECO:0007669"/>
    <property type="project" value="TreeGrafter"/>
</dbReference>
<evidence type="ECO:0000313" key="3">
    <source>
        <dbReference type="Proteomes" id="UP001221142"/>
    </source>
</evidence>
<dbReference type="InterPro" id="IPR036864">
    <property type="entry name" value="Zn2-C6_fun-type_DNA-bd_sf"/>
</dbReference>
<dbReference type="AlphaFoldDB" id="A0AAD7BAX1"/>
<dbReference type="PROSITE" id="PS00463">
    <property type="entry name" value="ZN2_CY6_FUNGAL_1"/>
    <property type="match status" value="1"/>
</dbReference>
<dbReference type="PROSITE" id="PS50048">
    <property type="entry name" value="ZN2_CY6_FUNGAL_2"/>
    <property type="match status" value="1"/>
</dbReference>
<proteinExistence type="predicted"/>
<accession>A0AAD7BAX1</accession>
<dbReference type="SUPFAM" id="SSF57701">
    <property type="entry name" value="Zn2/Cys6 DNA-binding domain"/>
    <property type="match status" value="1"/>
</dbReference>
<dbReference type="EMBL" id="JARKIF010000024">
    <property type="protein sequence ID" value="KAJ7615544.1"/>
    <property type="molecule type" value="Genomic_DNA"/>
</dbReference>
<name>A0AAD7BAX1_9AGAR</name>
<dbReference type="GO" id="GO:0000981">
    <property type="term" value="F:DNA-binding transcription factor activity, RNA polymerase II-specific"/>
    <property type="evidence" value="ECO:0007669"/>
    <property type="project" value="InterPro"/>
</dbReference>
<gene>
    <name evidence="2" type="ORF">FB45DRAFT_935947</name>
</gene>
<dbReference type="PANTHER" id="PTHR31644">
    <property type="entry name" value="TRANSCRIPTIONAL ACTIVATOR ARO80-RELATED"/>
    <property type="match status" value="1"/>
</dbReference>
<evidence type="ECO:0000259" key="1">
    <source>
        <dbReference type="PROSITE" id="PS50048"/>
    </source>
</evidence>
<comment type="caution">
    <text evidence="2">The sequence shown here is derived from an EMBL/GenBank/DDBJ whole genome shotgun (WGS) entry which is preliminary data.</text>
</comment>
<dbReference type="Gene3D" id="4.10.240.10">
    <property type="entry name" value="Zn(2)-C6 fungal-type DNA-binding domain"/>
    <property type="match status" value="1"/>
</dbReference>
<reference evidence="2" key="1">
    <citation type="submission" date="2023-03" db="EMBL/GenBank/DDBJ databases">
        <title>Massive genome expansion in bonnet fungi (Mycena s.s.) driven by repeated elements and novel gene families across ecological guilds.</title>
        <authorList>
            <consortium name="Lawrence Berkeley National Laboratory"/>
            <person name="Harder C.B."/>
            <person name="Miyauchi S."/>
            <person name="Viragh M."/>
            <person name="Kuo A."/>
            <person name="Thoen E."/>
            <person name="Andreopoulos B."/>
            <person name="Lu D."/>
            <person name="Skrede I."/>
            <person name="Drula E."/>
            <person name="Henrissat B."/>
            <person name="Morin E."/>
            <person name="Kohler A."/>
            <person name="Barry K."/>
            <person name="LaButti K."/>
            <person name="Morin E."/>
            <person name="Salamov A."/>
            <person name="Lipzen A."/>
            <person name="Mereny Z."/>
            <person name="Hegedus B."/>
            <person name="Baldrian P."/>
            <person name="Stursova M."/>
            <person name="Weitz H."/>
            <person name="Taylor A."/>
            <person name="Grigoriev I.V."/>
            <person name="Nagy L.G."/>
            <person name="Martin F."/>
            <person name="Kauserud H."/>
        </authorList>
    </citation>
    <scope>NUCLEOTIDE SEQUENCE</scope>
    <source>
        <strain evidence="2">9284</strain>
    </source>
</reference>
<dbReference type="SMART" id="SM00066">
    <property type="entry name" value="GAL4"/>
    <property type="match status" value="1"/>
</dbReference>
<dbReference type="GO" id="GO:0008270">
    <property type="term" value="F:zinc ion binding"/>
    <property type="evidence" value="ECO:0007669"/>
    <property type="project" value="InterPro"/>
</dbReference>
<dbReference type="GO" id="GO:0009074">
    <property type="term" value="P:aromatic amino acid family catabolic process"/>
    <property type="evidence" value="ECO:0007669"/>
    <property type="project" value="TreeGrafter"/>
</dbReference>
<dbReference type="GO" id="GO:0045944">
    <property type="term" value="P:positive regulation of transcription by RNA polymerase II"/>
    <property type="evidence" value="ECO:0007669"/>
    <property type="project" value="TreeGrafter"/>
</dbReference>
<dbReference type="Proteomes" id="UP001221142">
    <property type="component" value="Unassembled WGS sequence"/>
</dbReference>
<dbReference type="PANTHER" id="PTHR31644:SF4">
    <property type="entry name" value="ZN(II)2CYS6 TRANSCRIPTION FACTOR (EUROFUNG)"/>
    <property type="match status" value="1"/>
</dbReference>
<protein>
    <recommendedName>
        <fullName evidence="1">Zn(2)-C6 fungal-type domain-containing protein</fullName>
    </recommendedName>
</protein>
<keyword evidence="3" id="KW-1185">Reference proteome</keyword>
<dbReference type="CDD" id="cd00067">
    <property type="entry name" value="GAL4"/>
    <property type="match status" value="1"/>
</dbReference>
<feature type="domain" description="Zn(2)-C6 fungal-type" evidence="1">
    <location>
        <begin position="18"/>
        <end position="53"/>
    </location>
</feature>